<comment type="caution">
    <text evidence="4">The sequence shown here is derived from an EMBL/GenBank/DDBJ whole genome shotgun (WGS) entry which is preliminary data.</text>
</comment>
<name>A0AAD6NWB8_9ROSI</name>
<gene>
    <name evidence="4" type="ORF">OIU84_010636</name>
</gene>
<dbReference type="Gene3D" id="1.10.510.10">
    <property type="entry name" value="Transferase(Phosphotransferase) domain 1"/>
    <property type="match status" value="1"/>
</dbReference>
<evidence type="ECO:0000256" key="2">
    <source>
        <dbReference type="ARBA" id="ARBA00022741"/>
    </source>
</evidence>
<dbReference type="AlphaFoldDB" id="A0AAD6NWB8"/>
<keyword evidence="3" id="KW-0067">ATP-binding</keyword>
<reference evidence="4 5" key="1">
    <citation type="journal article" date="2023" name="Int. J. Mol. Sci.">
        <title>De Novo Assembly and Annotation of 11 Diverse Shrub Willow (Salix) Genomes Reveals Novel Gene Organization in Sex-Linked Regions.</title>
        <authorList>
            <person name="Hyden B."/>
            <person name="Feng K."/>
            <person name="Yates T.B."/>
            <person name="Jawdy S."/>
            <person name="Cereghino C."/>
            <person name="Smart L.B."/>
            <person name="Muchero W."/>
        </authorList>
    </citation>
    <scope>NUCLEOTIDE SEQUENCE [LARGE SCALE GENOMIC DNA]</scope>
    <source>
        <tissue evidence="4">Shoot tip</tissue>
    </source>
</reference>
<keyword evidence="2" id="KW-0547">Nucleotide-binding</keyword>
<dbReference type="PANTHER" id="PTHR47989">
    <property type="entry name" value="OS01G0750732 PROTEIN"/>
    <property type="match status" value="1"/>
</dbReference>
<dbReference type="GO" id="GO:0004674">
    <property type="term" value="F:protein serine/threonine kinase activity"/>
    <property type="evidence" value="ECO:0007669"/>
    <property type="project" value="UniProtKB-KW"/>
</dbReference>
<organism evidence="4 5">
    <name type="scientific">Salix udensis</name>
    <dbReference type="NCBI Taxonomy" id="889485"/>
    <lineage>
        <taxon>Eukaryota</taxon>
        <taxon>Viridiplantae</taxon>
        <taxon>Streptophyta</taxon>
        <taxon>Embryophyta</taxon>
        <taxon>Tracheophyta</taxon>
        <taxon>Spermatophyta</taxon>
        <taxon>Magnoliopsida</taxon>
        <taxon>eudicotyledons</taxon>
        <taxon>Gunneridae</taxon>
        <taxon>Pentapetalae</taxon>
        <taxon>rosids</taxon>
        <taxon>fabids</taxon>
        <taxon>Malpighiales</taxon>
        <taxon>Salicaceae</taxon>
        <taxon>Saliceae</taxon>
        <taxon>Salix</taxon>
    </lineage>
</organism>
<evidence type="ECO:0000256" key="3">
    <source>
        <dbReference type="ARBA" id="ARBA00022840"/>
    </source>
</evidence>
<dbReference type="EMBL" id="JAPFFJ010000016">
    <property type="protein sequence ID" value="KAJ6407171.1"/>
    <property type="molecule type" value="Genomic_DNA"/>
</dbReference>
<evidence type="ECO:0000313" key="5">
    <source>
        <dbReference type="Proteomes" id="UP001162972"/>
    </source>
</evidence>
<dbReference type="PANTHER" id="PTHR47989:SF9">
    <property type="entry name" value="PROTEIN KINASE SUPERFAMILY PROTEIN"/>
    <property type="match status" value="1"/>
</dbReference>
<evidence type="ECO:0000256" key="1">
    <source>
        <dbReference type="ARBA" id="ARBA00022527"/>
    </source>
</evidence>
<accession>A0AAD6NWB8</accession>
<dbReference type="Proteomes" id="UP001162972">
    <property type="component" value="Chromosome 6"/>
</dbReference>
<sequence length="243" mass="26912">MSQPPGQENLVAWAHPLLACKEGLKFIIDPSVGSDVPYDSVAKVAAIASMCVQPEVSHRPFMGEIVQALKLVSNECDEARELDSRSSSQGLSIDLDVEDSVVSGQLWGTFQNQALVPNYDSEPDIERGLPVSDLLSTSVGYGRQGCESLRRCSSGPLRQVRGRELLRKMSLTGESVSDERGTIFEMWPVLHKNKNGWWPCENLELQNKRLSWNAEYQNPSLQGSSSIVSDELQHIITSNKGRR</sequence>
<dbReference type="GO" id="GO:0005524">
    <property type="term" value="F:ATP binding"/>
    <property type="evidence" value="ECO:0007669"/>
    <property type="project" value="UniProtKB-KW"/>
</dbReference>
<protein>
    <submittedName>
        <fullName evidence="4">Uncharacterized protein</fullName>
    </submittedName>
</protein>
<evidence type="ECO:0000313" key="4">
    <source>
        <dbReference type="EMBL" id="KAJ6407171.1"/>
    </source>
</evidence>
<keyword evidence="1" id="KW-0808">Transferase</keyword>
<keyword evidence="5" id="KW-1185">Reference proteome</keyword>
<keyword evidence="1" id="KW-0418">Kinase</keyword>
<proteinExistence type="predicted"/>
<keyword evidence="1" id="KW-0723">Serine/threonine-protein kinase</keyword>